<evidence type="ECO:0000256" key="5">
    <source>
        <dbReference type="SAM" id="SignalP"/>
    </source>
</evidence>
<evidence type="ECO:0000313" key="8">
    <source>
        <dbReference type="EMBL" id="NRT21155.1"/>
    </source>
</evidence>
<keyword evidence="5" id="KW-0732">Signal</keyword>
<reference evidence="8 9" key="1">
    <citation type="submission" date="2020-05" db="EMBL/GenBank/DDBJ databases">
        <title>Genomic Encyclopedia of Type Strains, Phase IV (KMG-V): Genome sequencing to study the core and pangenomes of soil and plant-associated prokaryotes.</title>
        <authorList>
            <person name="Whitman W."/>
        </authorList>
    </citation>
    <scope>NUCLEOTIDE SEQUENCE [LARGE SCALE GENOMIC DNA]</scope>
    <source>
        <strain evidence="8 9">9A</strain>
    </source>
</reference>
<keyword evidence="2 4" id="KW-0472">Membrane</keyword>
<dbReference type="SUPFAM" id="SSF56935">
    <property type="entry name" value="Porins"/>
    <property type="match status" value="1"/>
</dbReference>
<dbReference type="Pfam" id="PF13715">
    <property type="entry name" value="CarbopepD_reg_2"/>
    <property type="match status" value="1"/>
</dbReference>
<dbReference type="Pfam" id="PF00593">
    <property type="entry name" value="TonB_dep_Rec_b-barrel"/>
    <property type="match status" value="1"/>
</dbReference>
<dbReference type="InterPro" id="IPR037066">
    <property type="entry name" value="Plug_dom_sf"/>
</dbReference>
<dbReference type="InterPro" id="IPR000531">
    <property type="entry name" value="Beta-barrel_TonB"/>
</dbReference>
<dbReference type="EMBL" id="JABSNP010000026">
    <property type="protein sequence ID" value="NRT21155.1"/>
    <property type="molecule type" value="Genomic_DNA"/>
</dbReference>
<dbReference type="InterPro" id="IPR036942">
    <property type="entry name" value="Beta-barrel_TonB_sf"/>
</dbReference>
<dbReference type="SUPFAM" id="SSF49464">
    <property type="entry name" value="Carboxypeptidase regulatory domain-like"/>
    <property type="match status" value="1"/>
</dbReference>
<gene>
    <name evidence="8" type="ORF">HNP98_004000</name>
</gene>
<evidence type="ECO:0000259" key="7">
    <source>
        <dbReference type="Pfam" id="PF07715"/>
    </source>
</evidence>
<comment type="similarity">
    <text evidence="4">Belongs to the TonB-dependent receptor family.</text>
</comment>
<dbReference type="Pfam" id="PF07715">
    <property type="entry name" value="Plug"/>
    <property type="match status" value="1"/>
</dbReference>
<dbReference type="InterPro" id="IPR012910">
    <property type="entry name" value="Plug_dom"/>
</dbReference>
<organism evidence="8 9">
    <name type="scientific">Hymenobacter caeli</name>
    <dbReference type="NCBI Taxonomy" id="2735894"/>
    <lineage>
        <taxon>Bacteria</taxon>
        <taxon>Pseudomonadati</taxon>
        <taxon>Bacteroidota</taxon>
        <taxon>Cytophagia</taxon>
        <taxon>Cytophagales</taxon>
        <taxon>Hymenobacteraceae</taxon>
        <taxon>Hymenobacter</taxon>
    </lineage>
</organism>
<evidence type="ECO:0000313" key="9">
    <source>
        <dbReference type="Proteomes" id="UP000779507"/>
    </source>
</evidence>
<proteinExistence type="inferred from homology"/>
<evidence type="ECO:0000256" key="4">
    <source>
        <dbReference type="RuleBase" id="RU003357"/>
    </source>
</evidence>
<evidence type="ECO:0008006" key="10">
    <source>
        <dbReference type="Google" id="ProtNLM"/>
    </source>
</evidence>
<feature type="domain" description="TonB-dependent receptor plug" evidence="7">
    <location>
        <begin position="162"/>
        <end position="234"/>
    </location>
</feature>
<evidence type="ECO:0000259" key="6">
    <source>
        <dbReference type="Pfam" id="PF00593"/>
    </source>
</evidence>
<dbReference type="RefSeq" id="WP_173811913.1">
    <property type="nucleotide sequence ID" value="NZ_JABSNP010000026.1"/>
</dbReference>
<protein>
    <recommendedName>
        <fullName evidence="10">TonB-dependent receptor</fullName>
    </recommendedName>
</protein>
<feature type="domain" description="TonB-dependent receptor-like beta-barrel" evidence="6">
    <location>
        <begin position="305"/>
        <end position="741"/>
    </location>
</feature>
<feature type="signal peptide" evidence="5">
    <location>
        <begin position="1"/>
        <end position="24"/>
    </location>
</feature>
<feature type="chain" id="PRO_5046168438" description="TonB-dependent receptor" evidence="5">
    <location>
        <begin position="25"/>
        <end position="795"/>
    </location>
</feature>
<comment type="subcellular location">
    <subcellularLocation>
        <location evidence="1 4">Cell outer membrane</location>
    </subcellularLocation>
</comment>
<dbReference type="InterPro" id="IPR008969">
    <property type="entry name" value="CarboxyPept-like_regulatory"/>
</dbReference>
<evidence type="ECO:0000256" key="3">
    <source>
        <dbReference type="ARBA" id="ARBA00023237"/>
    </source>
</evidence>
<keyword evidence="9" id="KW-1185">Reference proteome</keyword>
<evidence type="ECO:0000256" key="2">
    <source>
        <dbReference type="ARBA" id="ARBA00023136"/>
    </source>
</evidence>
<keyword evidence="4" id="KW-0798">TonB box</keyword>
<evidence type="ECO:0000256" key="1">
    <source>
        <dbReference type="ARBA" id="ARBA00004442"/>
    </source>
</evidence>
<dbReference type="Gene3D" id="2.40.170.20">
    <property type="entry name" value="TonB-dependent receptor, beta-barrel domain"/>
    <property type="match status" value="1"/>
</dbReference>
<comment type="caution">
    <text evidence="8">The sequence shown here is derived from an EMBL/GenBank/DDBJ whole genome shotgun (WGS) entry which is preliminary data.</text>
</comment>
<dbReference type="Gene3D" id="2.170.130.10">
    <property type="entry name" value="TonB-dependent receptor, plug domain"/>
    <property type="match status" value="1"/>
</dbReference>
<accession>A0ABX2FXR0</accession>
<keyword evidence="3" id="KW-0998">Cell outer membrane</keyword>
<sequence length="795" mass="86184">MSPPVYPFAWLLTASLVLPPAALLAQTAPGRGAGTTAATLRGTLADAAGQPLIGATIVVKALGLGTAADEQGCFALALPAGTHVVTYSFVGYEPRTETLTLAGGPLTRTVQLVAASVSTGEVIVTARRAEDNVQSTEMGVTRLDMKTVRLVPALLGEVDVIRTLLLLPGVSTVGEGAAGFNVRGGGIDQNLILLDDAPVMNSSHLFGLFSIFNPDAVSDIKLVKGGLPAQYGGRLSSLLDVRLKNGNADSLRGSGGIGTVSSRLALDGPIQKGKSAFALAGRRSYADVFLKLVPAQRDNAAYFYDLTGKASFTLGPRDGLYLSGYLGRDVFNFGSSFLSDFGNTLGTVRWSHAFNPRLAVNVTALTSQYDYHLGVPTGTTGFDWQSSILNRTGKVDFTYQRAAGSTLSFGASGTWYTVQPGQVTPTDPASIFQPLQRPDQRATEGAAYLDHEQVFSPRLAGQYGLRLSVFDYRGPGRIAEYAGPDGVQKALVGEQEYGKGDRVKRYANLEPRASLRYTLTAASSLKASYTRTVQNLHLLSNTTASSPLDVWSPSTNNIRPEHADQLALGYFRNFHNNAYEASVEVYGKTLDNQIDYINGANVLLNARLEADLLYGRGRAYGAEFYLRKNNGPLTGWVSYTLSRSERRINGINNNDWYVAKYDKPHNLAVVGSYALTARLALSGAFTYSTGIATTMPDSRFEYQGLIVPNVNGDVRNNYRVPAYHRLDLSATWQQQRNAGRRWQGEWVFSLYNAYGRRNAYSIYLRQNENNPLQTEAVRLSVFGTVLPSVTYNFKF</sequence>
<name>A0ABX2FXR0_9BACT</name>
<dbReference type="Proteomes" id="UP000779507">
    <property type="component" value="Unassembled WGS sequence"/>
</dbReference>
<dbReference type="Gene3D" id="2.60.40.1120">
    <property type="entry name" value="Carboxypeptidase-like, regulatory domain"/>
    <property type="match status" value="1"/>
</dbReference>